<reference evidence="1 2" key="1">
    <citation type="submission" date="2021-06" db="EMBL/GenBank/DDBJ databases">
        <title>Caerostris extrusa draft genome.</title>
        <authorList>
            <person name="Kono N."/>
            <person name="Arakawa K."/>
        </authorList>
    </citation>
    <scope>NUCLEOTIDE SEQUENCE [LARGE SCALE GENOMIC DNA]</scope>
</reference>
<sequence length="75" mass="8534">MEVYRQSSNRQLLRTDVTSAARYLSLANYSYPLLEPNGAHPKELMKSSRIKKSKAPLCAFPYLHSVVFCGNEWVA</sequence>
<organism evidence="1 2">
    <name type="scientific">Caerostris extrusa</name>
    <name type="common">Bark spider</name>
    <name type="synonym">Caerostris bankana</name>
    <dbReference type="NCBI Taxonomy" id="172846"/>
    <lineage>
        <taxon>Eukaryota</taxon>
        <taxon>Metazoa</taxon>
        <taxon>Ecdysozoa</taxon>
        <taxon>Arthropoda</taxon>
        <taxon>Chelicerata</taxon>
        <taxon>Arachnida</taxon>
        <taxon>Araneae</taxon>
        <taxon>Araneomorphae</taxon>
        <taxon>Entelegynae</taxon>
        <taxon>Araneoidea</taxon>
        <taxon>Araneidae</taxon>
        <taxon>Caerostris</taxon>
    </lineage>
</organism>
<evidence type="ECO:0000313" key="1">
    <source>
        <dbReference type="EMBL" id="GIZ01095.1"/>
    </source>
</evidence>
<proteinExistence type="predicted"/>
<name>A0AAV4Y275_CAEEX</name>
<comment type="caution">
    <text evidence="1">The sequence shown here is derived from an EMBL/GenBank/DDBJ whole genome shotgun (WGS) entry which is preliminary data.</text>
</comment>
<accession>A0AAV4Y275</accession>
<dbReference type="Proteomes" id="UP001054945">
    <property type="component" value="Unassembled WGS sequence"/>
</dbReference>
<keyword evidence="2" id="KW-1185">Reference proteome</keyword>
<evidence type="ECO:0000313" key="2">
    <source>
        <dbReference type="Proteomes" id="UP001054945"/>
    </source>
</evidence>
<protein>
    <submittedName>
        <fullName evidence="1">Uncharacterized protein</fullName>
    </submittedName>
</protein>
<dbReference type="AlphaFoldDB" id="A0AAV4Y275"/>
<dbReference type="EMBL" id="BPLR01018625">
    <property type="protein sequence ID" value="GIZ01095.1"/>
    <property type="molecule type" value="Genomic_DNA"/>
</dbReference>
<gene>
    <name evidence="1" type="ORF">CEXT_563531</name>
</gene>